<gene>
    <name evidence="4" type="primary">FUT13_1</name>
    <name evidence="4" type="ORF">HAX54_025494</name>
</gene>
<reference evidence="4 5" key="1">
    <citation type="journal article" date="2021" name="BMC Genomics">
        <title>Datura genome reveals duplications of psychoactive alkaloid biosynthetic genes and high mutation rate following tissue culture.</title>
        <authorList>
            <person name="Rajewski A."/>
            <person name="Carter-House D."/>
            <person name="Stajich J."/>
            <person name="Litt A."/>
        </authorList>
    </citation>
    <scope>NUCLEOTIDE SEQUENCE [LARGE SCALE GENOMIC DNA]</scope>
    <source>
        <strain evidence="4">AR-01</strain>
    </source>
</reference>
<proteinExistence type="predicted"/>
<evidence type="ECO:0000313" key="4">
    <source>
        <dbReference type="EMBL" id="MCD9640291.1"/>
    </source>
</evidence>
<keyword evidence="3" id="KW-0119">Carbohydrate metabolism</keyword>
<name>A0ABS8V1R6_DATST</name>
<keyword evidence="5" id="KW-1185">Reference proteome</keyword>
<evidence type="ECO:0000256" key="3">
    <source>
        <dbReference type="ARBA" id="ARBA00023277"/>
    </source>
</evidence>
<dbReference type="InterPro" id="IPR045130">
    <property type="entry name" value="OFUT2-like"/>
</dbReference>
<dbReference type="Gene3D" id="3.40.50.11350">
    <property type="match status" value="1"/>
</dbReference>
<sequence>MSLIHFTLGPLTRHMLLQCSQSIFFFFSANIPGSLSSRRKAATGSSCHRHEDASHSATLAININRVEAMLDKTICAMSDVFIGLVGSTFTEDILWLRKDWGSASLCDEYFIFCSPQPCFLDDEHVKKLTSLGVSMNKLETAWNEDVKKPKPRTKWVMQPGGPVYHKSMTFVEPSRLILLTAQRFIQTFLGENFIALHFRRQVLSLVVVNGKTVPLVRRPARNSDEKWDALLYRHGFEGDRQVTHSATEAGRFRRPF</sequence>
<dbReference type="EMBL" id="JACEIK010003098">
    <property type="protein sequence ID" value="MCD9640291.1"/>
    <property type="molecule type" value="Genomic_DNA"/>
</dbReference>
<accession>A0ABS8V1R6</accession>
<protein>
    <submittedName>
        <fullName evidence="4">GDP-fucose protein O-fucosyltransferase</fullName>
    </submittedName>
</protein>
<dbReference type="PANTHER" id="PTHR13398">
    <property type="entry name" value="GDP-FUCOSE PROTEIN O-FUCOSYLTRANSFERASE 2"/>
    <property type="match status" value="1"/>
</dbReference>
<keyword evidence="1" id="KW-0808">Transferase</keyword>
<evidence type="ECO:0000256" key="2">
    <source>
        <dbReference type="ARBA" id="ARBA00023253"/>
    </source>
</evidence>
<evidence type="ECO:0000256" key="1">
    <source>
        <dbReference type="ARBA" id="ARBA00022679"/>
    </source>
</evidence>
<keyword evidence="2" id="KW-0294">Fucose metabolism</keyword>
<dbReference type="Proteomes" id="UP000823775">
    <property type="component" value="Unassembled WGS sequence"/>
</dbReference>
<organism evidence="4 5">
    <name type="scientific">Datura stramonium</name>
    <name type="common">Jimsonweed</name>
    <name type="synonym">Common thornapple</name>
    <dbReference type="NCBI Taxonomy" id="4076"/>
    <lineage>
        <taxon>Eukaryota</taxon>
        <taxon>Viridiplantae</taxon>
        <taxon>Streptophyta</taxon>
        <taxon>Embryophyta</taxon>
        <taxon>Tracheophyta</taxon>
        <taxon>Spermatophyta</taxon>
        <taxon>Magnoliopsida</taxon>
        <taxon>eudicotyledons</taxon>
        <taxon>Gunneridae</taxon>
        <taxon>Pentapetalae</taxon>
        <taxon>asterids</taxon>
        <taxon>lamiids</taxon>
        <taxon>Solanales</taxon>
        <taxon>Solanaceae</taxon>
        <taxon>Solanoideae</taxon>
        <taxon>Datureae</taxon>
        <taxon>Datura</taxon>
    </lineage>
</organism>
<comment type="caution">
    <text evidence="4">The sequence shown here is derived from an EMBL/GenBank/DDBJ whole genome shotgun (WGS) entry which is preliminary data.</text>
</comment>
<dbReference type="PANTHER" id="PTHR13398:SF0">
    <property type="entry name" value="GDP-FUCOSE PROTEIN O-FUCOSYLTRANSFERASE 2"/>
    <property type="match status" value="1"/>
</dbReference>
<evidence type="ECO:0000313" key="5">
    <source>
        <dbReference type="Proteomes" id="UP000823775"/>
    </source>
</evidence>